<comment type="caution">
    <text evidence="5">The sequence shown here is derived from an EMBL/GenBank/DDBJ whole genome shotgun (WGS) entry which is preliminary data.</text>
</comment>
<comment type="similarity">
    <text evidence="2">Belongs to the MYBBP1A family.</text>
</comment>
<feature type="compositionally biased region" description="Basic residues" evidence="4">
    <location>
        <begin position="1265"/>
        <end position="1278"/>
    </location>
</feature>
<protein>
    <recommendedName>
        <fullName evidence="7">Myb-binding protein 1A</fullName>
    </recommendedName>
</protein>
<dbReference type="PANTHER" id="PTHR13213:SF2">
    <property type="entry name" value="MYB-BINDING PROTEIN 1A"/>
    <property type="match status" value="1"/>
</dbReference>
<evidence type="ECO:0000256" key="3">
    <source>
        <dbReference type="ARBA" id="ARBA00023242"/>
    </source>
</evidence>
<accession>A0A553P160</accession>
<dbReference type="InterPro" id="IPR016024">
    <property type="entry name" value="ARM-type_fold"/>
</dbReference>
<evidence type="ECO:0000256" key="1">
    <source>
        <dbReference type="ARBA" id="ARBA00004123"/>
    </source>
</evidence>
<feature type="compositionally biased region" description="Acidic residues" evidence="4">
    <location>
        <begin position="770"/>
        <end position="786"/>
    </location>
</feature>
<dbReference type="InterPro" id="IPR007015">
    <property type="entry name" value="DNA_pol_V/MYBBP1A"/>
</dbReference>
<evidence type="ECO:0000313" key="6">
    <source>
        <dbReference type="Proteomes" id="UP000316079"/>
    </source>
</evidence>
<keyword evidence="3" id="KW-0539">Nucleus</keyword>
<evidence type="ECO:0008006" key="7">
    <source>
        <dbReference type="Google" id="ProtNLM"/>
    </source>
</evidence>
<dbReference type="SUPFAM" id="SSF48371">
    <property type="entry name" value="ARM repeat"/>
    <property type="match status" value="1"/>
</dbReference>
<dbReference type="STRING" id="623744.A0A553P160"/>
<dbReference type="GO" id="GO:0005730">
    <property type="term" value="C:nucleolus"/>
    <property type="evidence" value="ECO:0007669"/>
    <property type="project" value="InterPro"/>
</dbReference>
<evidence type="ECO:0000313" key="5">
    <source>
        <dbReference type="EMBL" id="TRY71425.1"/>
    </source>
</evidence>
<dbReference type="GO" id="GO:0003714">
    <property type="term" value="F:transcription corepressor activity"/>
    <property type="evidence" value="ECO:0007669"/>
    <property type="project" value="TreeGrafter"/>
</dbReference>
<proteinExistence type="inferred from homology"/>
<dbReference type="PANTHER" id="PTHR13213">
    <property type="entry name" value="MYB-BINDING PROTEIN 1A FAMILY MEMBER"/>
    <property type="match status" value="1"/>
</dbReference>
<gene>
    <name evidence="5" type="ORF">DNTS_011666</name>
</gene>
<feature type="compositionally biased region" description="Acidic residues" evidence="4">
    <location>
        <begin position="797"/>
        <end position="814"/>
    </location>
</feature>
<name>A0A553P160_9TELE</name>
<reference evidence="5 6" key="1">
    <citation type="journal article" date="2019" name="Sci. Data">
        <title>Hybrid genome assembly and annotation of Danionella translucida.</title>
        <authorList>
            <person name="Kadobianskyi M."/>
            <person name="Schulze L."/>
            <person name="Schuelke M."/>
            <person name="Judkewitz B."/>
        </authorList>
    </citation>
    <scope>NUCLEOTIDE SEQUENCE [LARGE SCALE GENOMIC DNA]</scope>
    <source>
        <strain evidence="5 6">Bolton</strain>
    </source>
</reference>
<feature type="region of interest" description="Disordered" evidence="4">
    <location>
        <begin position="1183"/>
        <end position="1278"/>
    </location>
</feature>
<dbReference type="OrthoDB" id="342531at2759"/>
<sequence>MLRDFYFLNGGSNLARIPFPTCVRSRVGLSLSLMVAVAVMETDMGEVEEVPVRPKINDAKGILKQNRQFLDYFWNIAKPERNIRLEAIEGLIEHLKQGHKADELKYSLKRLVDGLCHTREDARSGYSVALAQVLSVFEEISLKSTLDSIREKHKLQTADKKNIRNVAFGNFFGVLALSQSTRLHKEPQVMLECVQLLQSLAQYREHLRDLPRKTMLQILAETSESAFEELLLGTLHSELSSALASPDRLELLLVALQRFPSIFKPKKLKKLLGSTTVITKESMPKLVGVLKSAARSVKMESVLPPVALDLLQVSLREGNFEMFWTEAIIKGIMADAPGPTHYLAFRLLGESLPLLSISQLEFVLSGDVMRHFGEHMLSAQLPDRFKFSPEMDKYVKEFLKVCEDEEKHLAVVQGFSQLTNQGNPVIPTFWKPLDHMRPLAVQRYIQWLMEAFCRPQLKKCLDFSTRRQKGTQEAGAESVSAVARFRKWIIQRLIFIVENDQIQKQEDLVMSVARFILLHAFFVVKKPSPEIPETTQALATPIDPQTQVAVSSGFYRSELYRVSSASALSDVNKNLHEFFSSSLLQGLNSKPLLDGSTEPEIQTTRRITGVTADGNLWIYSLVRFADMLLNQSKHVQSIQSFSPEQMQGWDSVLESVDALRKKAKKSPSPEHTAFQYLFLLIGIQMFKSPEESLDFLNDLRTCMEKAQAKKLKKKKKKKAVDASSEEEPHWVEVVVEILLALLSQPSRLTRSDESGVVVTDEKKKKTKEEKDDDDDDDEVEGDDDKGDGEKEEGSSDSSDEEEEEEEDEAMDDGGEVDQKFRMDLMKVLQGQNALATEEDGSDEEELDDAAMMKLDGSLASLFLEQKKKIQAKKDEKSRLNKEKVLVRDFKVKVLDLVEVFIQKQGSSALVLAMVEPLLSIIQNTMSSESNQHEQDFLRRAADIFSSRLCRGKYYCREVEGREAELHEMLERLIGRAQKLTDSSVALYFFSAALYVLKVLRGVVNEQELSFMGKVEVERVTMCFQNALTSFMSRRQSPLTGAMFIDLFNRFPGQACLIVLKALHCKDVKKLMSDDGINDLHQKVVNQLSKSLENVEYKNKSVHEKASKALELCHYLVKTVKTQKLQVDLKPLENALLSMNAEGSLQKHGQLENLYWVVMKFFGIMKPKMRKVKKVVAVADETEETMKKKKKEKGFLPETKKRKARQTPTPLEGNEPKSMQTTDEVTSEEVKKKKKKNKKRKKQEGAGEETQDQPSPKKAKVQQQQKNKKKGGVKKKGGD</sequence>
<feature type="compositionally biased region" description="Basic and acidic residues" evidence="4">
    <location>
        <begin position="749"/>
        <end position="769"/>
    </location>
</feature>
<dbReference type="Proteomes" id="UP000316079">
    <property type="component" value="Unassembled WGS sequence"/>
</dbReference>
<evidence type="ECO:0000256" key="4">
    <source>
        <dbReference type="SAM" id="MobiDB-lite"/>
    </source>
</evidence>
<dbReference type="Pfam" id="PF04931">
    <property type="entry name" value="DNA_pol_phi"/>
    <property type="match status" value="2"/>
</dbReference>
<feature type="compositionally biased region" description="Basic residues" evidence="4">
    <location>
        <begin position="1231"/>
        <end position="1241"/>
    </location>
</feature>
<feature type="region of interest" description="Disordered" evidence="4">
    <location>
        <begin position="749"/>
        <end position="814"/>
    </location>
</feature>
<dbReference type="GO" id="GO:0003723">
    <property type="term" value="F:RNA binding"/>
    <property type="evidence" value="ECO:0007669"/>
    <property type="project" value="TreeGrafter"/>
</dbReference>
<comment type="subcellular location">
    <subcellularLocation>
        <location evidence="1">Nucleus</location>
    </subcellularLocation>
</comment>
<dbReference type="GO" id="GO:0043565">
    <property type="term" value="F:sequence-specific DNA binding"/>
    <property type="evidence" value="ECO:0007669"/>
    <property type="project" value="TreeGrafter"/>
</dbReference>
<evidence type="ECO:0000256" key="2">
    <source>
        <dbReference type="ARBA" id="ARBA00006809"/>
    </source>
</evidence>
<dbReference type="AlphaFoldDB" id="A0A553P160"/>
<organism evidence="5 6">
    <name type="scientific">Danionella cerebrum</name>
    <dbReference type="NCBI Taxonomy" id="2873325"/>
    <lineage>
        <taxon>Eukaryota</taxon>
        <taxon>Metazoa</taxon>
        <taxon>Chordata</taxon>
        <taxon>Craniata</taxon>
        <taxon>Vertebrata</taxon>
        <taxon>Euteleostomi</taxon>
        <taxon>Actinopterygii</taxon>
        <taxon>Neopterygii</taxon>
        <taxon>Teleostei</taxon>
        <taxon>Ostariophysi</taxon>
        <taxon>Cypriniformes</taxon>
        <taxon>Danionidae</taxon>
        <taxon>Danioninae</taxon>
        <taxon>Danionella</taxon>
    </lineage>
</organism>
<dbReference type="EMBL" id="SRMA01026753">
    <property type="protein sequence ID" value="TRY71425.1"/>
    <property type="molecule type" value="Genomic_DNA"/>
</dbReference>
<keyword evidence="6" id="KW-1185">Reference proteome</keyword>